<organism evidence="12 13">
    <name type="scientific">Cucumis sativus</name>
    <name type="common">Cucumber</name>
    <dbReference type="NCBI Taxonomy" id="3659"/>
    <lineage>
        <taxon>Eukaryota</taxon>
        <taxon>Viridiplantae</taxon>
        <taxon>Streptophyta</taxon>
        <taxon>Embryophyta</taxon>
        <taxon>Tracheophyta</taxon>
        <taxon>Spermatophyta</taxon>
        <taxon>Magnoliopsida</taxon>
        <taxon>eudicotyledons</taxon>
        <taxon>Gunneridae</taxon>
        <taxon>Pentapetalae</taxon>
        <taxon>rosids</taxon>
        <taxon>fabids</taxon>
        <taxon>Cucurbitales</taxon>
        <taxon>Cucurbitaceae</taxon>
        <taxon>Benincaseae</taxon>
        <taxon>Cucumis</taxon>
    </lineage>
</organism>
<keyword evidence="13" id="KW-1185">Reference proteome</keyword>
<dbReference type="HAMAP" id="MF_00484">
    <property type="entry name" value="Glycogen_synth"/>
    <property type="match status" value="1"/>
</dbReference>
<dbReference type="UniPathway" id="UPA00152"/>
<proteinExistence type="inferred from homology"/>
<name>A0A0A0KIH5_CUCSA</name>
<dbReference type="AlphaFoldDB" id="A0A0A0KIH5"/>
<dbReference type="OrthoDB" id="2018403at2759"/>
<dbReference type="PANTHER" id="PTHR46083">
    <property type="match status" value="1"/>
</dbReference>
<dbReference type="GO" id="GO:0004373">
    <property type="term" value="F:alpha-1,4-glucan glucosyltransferase (UDP-glucose donor) activity"/>
    <property type="evidence" value="ECO:0007669"/>
    <property type="project" value="InterPro"/>
</dbReference>
<dbReference type="GO" id="GO:0009011">
    <property type="term" value="F:alpha-1,4-glucan glucosyltransferase (ADP-glucose donor) activity"/>
    <property type="evidence" value="ECO:0007669"/>
    <property type="project" value="UniProtKB-EC"/>
</dbReference>
<comment type="catalytic activity">
    <reaction evidence="1">
        <text>[(1-&gt;4)-alpha-D-glucosyl](n) + ADP-alpha-D-glucose = [(1-&gt;4)-alpha-D-glucosyl](n+1) + ADP + H(+)</text>
        <dbReference type="Rhea" id="RHEA:18189"/>
        <dbReference type="Rhea" id="RHEA-COMP:9584"/>
        <dbReference type="Rhea" id="RHEA-COMP:9587"/>
        <dbReference type="ChEBI" id="CHEBI:15378"/>
        <dbReference type="ChEBI" id="CHEBI:15444"/>
        <dbReference type="ChEBI" id="CHEBI:57498"/>
        <dbReference type="ChEBI" id="CHEBI:456216"/>
        <dbReference type="EC" id="2.4.1.21"/>
    </reaction>
</comment>
<dbReference type="Pfam" id="PF13692">
    <property type="entry name" value="Glyco_trans_1_4"/>
    <property type="match status" value="1"/>
</dbReference>
<evidence type="ECO:0000256" key="10">
    <source>
        <dbReference type="SAM" id="MobiDB-lite"/>
    </source>
</evidence>
<dbReference type="Gramene" id="KGN49373">
    <property type="protein sequence ID" value="KGN49373"/>
    <property type="gene ID" value="Csa_6G522670"/>
</dbReference>
<reference evidence="12 13" key="1">
    <citation type="journal article" date="2009" name="Nat. Genet.">
        <title>The genome of the cucumber, Cucumis sativus L.</title>
        <authorList>
            <person name="Huang S."/>
            <person name="Li R."/>
            <person name="Zhang Z."/>
            <person name="Li L."/>
            <person name="Gu X."/>
            <person name="Fan W."/>
            <person name="Lucas W.J."/>
            <person name="Wang X."/>
            <person name="Xie B."/>
            <person name="Ni P."/>
            <person name="Ren Y."/>
            <person name="Zhu H."/>
            <person name="Li J."/>
            <person name="Lin K."/>
            <person name="Jin W."/>
            <person name="Fei Z."/>
            <person name="Li G."/>
            <person name="Staub J."/>
            <person name="Kilian A."/>
            <person name="van der Vossen E.A."/>
            <person name="Wu Y."/>
            <person name="Guo J."/>
            <person name="He J."/>
            <person name="Jia Z."/>
            <person name="Ren Y."/>
            <person name="Tian G."/>
            <person name="Lu Y."/>
            <person name="Ruan J."/>
            <person name="Qian W."/>
            <person name="Wang M."/>
            <person name="Huang Q."/>
            <person name="Li B."/>
            <person name="Xuan Z."/>
            <person name="Cao J."/>
            <person name="Asan"/>
            <person name="Wu Z."/>
            <person name="Zhang J."/>
            <person name="Cai Q."/>
            <person name="Bai Y."/>
            <person name="Zhao B."/>
            <person name="Han Y."/>
            <person name="Li Y."/>
            <person name="Li X."/>
            <person name="Wang S."/>
            <person name="Shi Q."/>
            <person name="Liu S."/>
            <person name="Cho W.K."/>
            <person name="Kim J.Y."/>
            <person name="Xu Y."/>
            <person name="Heller-Uszynska K."/>
            <person name="Miao H."/>
            <person name="Cheng Z."/>
            <person name="Zhang S."/>
            <person name="Wu J."/>
            <person name="Yang Y."/>
            <person name="Kang H."/>
            <person name="Li M."/>
            <person name="Liang H."/>
            <person name="Ren X."/>
            <person name="Shi Z."/>
            <person name="Wen M."/>
            <person name="Jian M."/>
            <person name="Yang H."/>
            <person name="Zhang G."/>
            <person name="Yang Z."/>
            <person name="Chen R."/>
            <person name="Liu S."/>
            <person name="Li J."/>
            <person name="Ma L."/>
            <person name="Liu H."/>
            <person name="Zhou Y."/>
            <person name="Zhao J."/>
            <person name="Fang X."/>
            <person name="Li G."/>
            <person name="Fang L."/>
            <person name="Li Y."/>
            <person name="Liu D."/>
            <person name="Zheng H."/>
            <person name="Zhang Y."/>
            <person name="Qin N."/>
            <person name="Li Z."/>
            <person name="Yang G."/>
            <person name="Yang S."/>
            <person name="Bolund L."/>
            <person name="Kristiansen K."/>
            <person name="Zheng H."/>
            <person name="Li S."/>
            <person name="Zhang X."/>
            <person name="Yang H."/>
            <person name="Wang J."/>
            <person name="Sun R."/>
            <person name="Zhang B."/>
            <person name="Jiang S."/>
            <person name="Wang J."/>
            <person name="Du Y."/>
            <person name="Li S."/>
        </authorList>
    </citation>
    <scope>NUCLEOTIDE SEQUENCE [LARGE SCALE GENOMIC DNA]</scope>
    <source>
        <strain evidence="13">cv. 9930</strain>
    </source>
</reference>
<dbReference type="InterPro" id="IPR013534">
    <property type="entry name" value="Starch_synth_cat_dom"/>
</dbReference>
<evidence type="ECO:0000256" key="7">
    <source>
        <dbReference type="ARBA" id="ARBA00022922"/>
    </source>
</evidence>
<reference evidence="12 13" key="3">
    <citation type="journal article" date="2010" name="BMC Genomics">
        <title>Transcriptome sequencing and comparative analysis of cucumber flowers with different sex types.</title>
        <authorList>
            <person name="Guo S."/>
            <person name="Zheng Y."/>
            <person name="Joung J.G."/>
            <person name="Liu S."/>
            <person name="Zhang Z."/>
            <person name="Crasta O.R."/>
            <person name="Sobral B.W."/>
            <person name="Xu Y."/>
            <person name="Huang S."/>
            <person name="Fei Z."/>
        </authorList>
    </citation>
    <scope>NUCLEOTIDE SEQUENCE [LARGE SCALE GENOMIC DNA]</scope>
    <source>
        <strain evidence="13">cv. 9930</strain>
    </source>
</reference>
<evidence type="ECO:0000256" key="8">
    <source>
        <dbReference type="ARBA" id="ARBA00022946"/>
    </source>
</evidence>
<dbReference type="EC" id="2.4.1.21" evidence="4"/>
<dbReference type="EMBL" id="CM002927">
    <property type="protein sequence ID" value="KGN49373.1"/>
    <property type="molecule type" value="Genomic_DNA"/>
</dbReference>
<gene>
    <name evidence="12" type="ORF">Csa_6G522670</name>
</gene>
<evidence type="ECO:0000256" key="4">
    <source>
        <dbReference type="ARBA" id="ARBA00012588"/>
    </source>
</evidence>
<keyword evidence="8" id="KW-0809">Transit peptide</keyword>
<accession>A0A0A0KIH5</accession>
<dbReference type="GO" id="GO:0019252">
    <property type="term" value="P:starch biosynthetic process"/>
    <property type="evidence" value="ECO:0007669"/>
    <property type="project" value="UniProtKB-UniPathway"/>
</dbReference>
<dbReference type="Pfam" id="PF08323">
    <property type="entry name" value="Glyco_transf_5"/>
    <property type="match status" value="1"/>
</dbReference>
<keyword evidence="6" id="KW-0808">Transferase</keyword>
<evidence type="ECO:0000256" key="1">
    <source>
        <dbReference type="ARBA" id="ARBA00001478"/>
    </source>
</evidence>
<reference evidence="12 13" key="2">
    <citation type="journal article" date="2009" name="PLoS ONE">
        <title>An integrated genetic and cytogenetic map of the cucumber genome.</title>
        <authorList>
            <person name="Ren Y."/>
            <person name="Zhang Z."/>
            <person name="Liu J."/>
            <person name="Staub J.E."/>
            <person name="Han Y."/>
            <person name="Cheng Z."/>
            <person name="Li X."/>
            <person name="Lu J."/>
            <person name="Miao H."/>
            <person name="Kang H."/>
            <person name="Xie B."/>
            <person name="Gu X."/>
            <person name="Wang X."/>
            <person name="Du Y."/>
            <person name="Jin W."/>
            <person name="Huang S."/>
        </authorList>
    </citation>
    <scope>NUCLEOTIDE SEQUENCE [LARGE SCALE GENOMIC DNA]</scope>
    <source>
        <strain evidence="13">cv. 9930</strain>
    </source>
</reference>
<evidence type="ECO:0000256" key="2">
    <source>
        <dbReference type="ARBA" id="ARBA00004727"/>
    </source>
</evidence>
<keyword evidence="5" id="KW-0328">Glycosyltransferase</keyword>
<evidence type="ECO:0000256" key="3">
    <source>
        <dbReference type="ARBA" id="ARBA00010281"/>
    </source>
</evidence>
<dbReference type="KEGG" id="csv:101216214"/>
<dbReference type="NCBIfam" id="NF001905">
    <property type="entry name" value="PRK00654.2-4"/>
    <property type="match status" value="1"/>
</dbReference>
<keyword evidence="7" id="KW-0750">Starch biosynthesis</keyword>
<dbReference type="Gene3D" id="3.40.50.2000">
    <property type="entry name" value="Glycogen Phosphorylase B"/>
    <property type="match status" value="2"/>
</dbReference>
<evidence type="ECO:0000256" key="9">
    <source>
        <dbReference type="SAM" id="Coils"/>
    </source>
</evidence>
<dbReference type="STRING" id="3659.A0A0A0KIH5"/>
<evidence type="ECO:0000259" key="11">
    <source>
        <dbReference type="Pfam" id="PF08323"/>
    </source>
</evidence>
<sequence length="991" mass="112377">MAMKLSTLFLSSGFGSLSGKALDKPQFPYSSRCLLNTSCKMRPRRLSSRRKRKYLKKASYEHLSVHADFHPNDDDDSGSENVVEGVPILNQESLSSAVSNTSSAAQHNTEKETGEVDTEGLNKGVQLEDLIGMIKNAEKNILLLNQARVRALEDLEKILSEKEELQREINGLEMRLAETDTRIEVAAQEKVHVEQLEDQFEELQKQLNFSSGTEQSMNGNLNDVPIDSLTKELHLLKSENIDLKNDIQTLKEELSNVKNSDQHLAFLEEERSVLESSLKDLESKLSTSQEDGSKLSVLNAECMDLRNRVEHLQVLLDKATEQADQAIRVLQQNQELQEKVEKLEESLEEANAFKLSSEKLQQDNELMQQKIGLLEDRLQSSDEELQSYIKLYQESVKDFQDTLDTIKEANKKTAIDEPVNDMPLEFWSRLLLLIDGWLLEEKISGDDAKLLKEMAWKRDARIYDAYMACKEKNELEAVALFLNLTSSPKRSGLYVIHIAAEMAPVAKVGGLGDVITGLSKALQSRGHLVEIVLPKYDCMEYSRIKDLRLLDAVLESYFDGRLFKNKIWVGTVEGLPVYFIEPLHPDKFFWRAQYYGEHDDFRRFSYFSRAALELLTRAGKRPDIIHCHDWQTAFIAPLYWDLYYPKGLNSARICFTCHNFEYQGTAPASDLGSCGLDVDQLNRQDRLQDNSSHERINAVKGAVVFSNIVTTVSPTYAQEVRRAEGGHGLHSTLNFHSKKFFGILNGIDTEVWNPATDSFIKVQYNANDLQGKAENKDALRRHLGLSSNVRKPLVGCITRLVPQKGIHLIRYAIYRTLELGGQFVLLGSSPVPHIQREFEDIANHFQSHDQIRLVLAYDESLSHWIYAGSDMFIIPSIFEPCGLTQMIAMRYGSIPIVRKTGGLNDSVFDVDDERTPTELQNGYTFLTPDEQGMNSALERAFSHYLNNPSSWKQLVQKVMDVDFSWETSAAQYEELYSKSVARAKAAAAGRT</sequence>
<evidence type="ECO:0000256" key="6">
    <source>
        <dbReference type="ARBA" id="ARBA00022679"/>
    </source>
</evidence>
<dbReference type="OMA" id="ANDRINP"/>
<feature type="region of interest" description="Disordered" evidence="10">
    <location>
        <begin position="95"/>
        <end position="120"/>
    </location>
</feature>
<evidence type="ECO:0000256" key="5">
    <source>
        <dbReference type="ARBA" id="ARBA00022676"/>
    </source>
</evidence>
<comment type="pathway">
    <text evidence="2">Glycan biosynthesis; starch biosynthesis.</text>
</comment>
<feature type="compositionally biased region" description="Low complexity" evidence="10">
    <location>
        <begin position="95"/>
        <end position="105"/>
    </location>
</feature>
<evidence type="ECO:0000313" key="12">
    <source>
        <dbReference type="EMBL" id="KGN49373.1"/>
    </source>
</evidence>
<protein>
    <recommendedName>
        <fullName evidence="4">starch synthase</fullName>
        <ecNumber evidence="4">2.4.1.21</ecNumber>
    </recommendedName>
</protein>
<dbReference type="CDD" id="cd03791">
    <property type="entry name" value="GT5_Glycogen_synthase_DULL1-like"/>
    <property type="match status" value="1"/>
</dbReference>
<dbReference type="Proteomes" id="UP000029981">
    <property type="component" value="Chromosome 6"/>
</dbReference>
<reference evidence="12 13" key="4">
    <citation type="journal article" date="2011" name="BMC Genomics">
        <title>RNA-Seq improves annotation of protein-coding genes in the cucumber genome.</title>
        <authorList>
            <person name="Li Z."/>
            <person name="Zhang Z."/>
            <person name="Yan P."/>
            <person name="Huang S."/>
            <person name="Fei Z."/>
            <person name="Lin K."/>
        </authorList>
    </citation>
    <scope>NUCLEOTIDE SEQUENCE [LARGE SCALE GENOMIC DNA]</scope>
    <source>
        <strain evidence="13">cv. 9930</strain>
    </source>
</reference>
<dbReference type="PANTHER" id="PTHR46083:SF2">
    <property type="entry name" value="STARCH SYNTHASE 4, CHLOROPLASTIC_AMYLOPLASTIC-RELATED"/>
    <property type="match status" value="1"/>
</dbReference>
<comment type="similarity">
    <text evidence="3">Belongs to the glycosyltransferase 1 family. Bacterial/plant glycogen synthase subfamily.</text>
</comment>
<dbReference type="InterPro" id="IPR011835">
    <property type="entry name" value="GS/SS"/>
</dbReference>
<feature type="domain" description="Starch synthase catalytic" evidence="11">
    <location>
        <begin position="495"/>
        <end position="734"/>
    </location>
</feature>
<feature type="coiled-coil region" evidence="9">
    <location>
        <begin position="127"/>
        <end position="384"/>
    </location>
</feature>
<dbReference type="SUPFAM" id="SSF53756">
    <property type="entry name" value="UDP-Glycosyltransferase/glycogen phosphorylase"/>
    <property type="match status" value="1"/>
</dbReference>
<keyword evidence="9" id="KW-0175">Coiled coil</keyword>
<evidence type="ECO:0000313" key="13">
    <source>
        <dbReference type="Proteomes" id="UP000029981"/>
    </source>
</evidence>
<dbReference type="NCBIfam" id="TIGR02095">
    <property type="entry name" value="glgA"/>
    <property type="match status" value="1"/>
</dbReference>
<dbReference type="FunFam" id="3.40.50.2000:FF:000260">
    <property type="entry name" value="Starch synthase, chloroplastic/amyloplastic"/>
    <property type="match status" value="1"/>
</dbReference>